<evidence type="ECO:0000256" key="1">
    <source>
        <dbReference type="ARBA" id="ARBA00004370"/>
    </source>
</evidence>
<keyword evidence="9" id="KW-1185">Reference proteome</keyword>
<dbReference type="Pfam" id="PF00672">
    <property type="entry name" value="HAMP"/>
    <property type="match status" value="1"/>
</dbReference>
<comment type="similarity">
    <text evidence="3">Belongs to the methyl-accepting chemotaxis (MCP) protein family.</text>
</comment>
<comment type="subcellular location">
    <subcellularLocation>
        <location evidence="1">Membrane</location>
    </subcellularLocation>
</comment>
<dbReference type="PROSITE" id="PS50111">
    <property type="entry name" value="CHEMOTAXIS_TRANSDUC_2"/>
    <property type="match status" value="1"/>
</dbReference>
<dbReference type="GO" id="GO:0005886">
    <property type="term" value="C:plasma membrane"/>
    <property type="evidence" value="ECO:0007669"/>
    <property type="project" value="TreeGrafter"/>
</dbReference>
<dbReference type="GO" id="GO:0004888">
    <property type="term" value="F:transmembrane signaling receptor activity"/>
    <property type="evidence" value="ECO:0007669"/>
    <property type="project" value="InterPro"/>
</dbReference>
<dbReference type="PROSITE" id="PS50885">
    <property type="entry name" value="HAMP"/>
    <property type="match status" value="1"/>
</dbReference>
<dbReference type="PANTHER" id="PTHR43531">
    <property type="entry name" value="PROTEIN ICFG"/>
    <property type="match status" value="1"/>
</dbReference>
<dbReference type="Pfam" id="PF00015">
    <property type="entry name" value="MCPsignal"/>
    <property type="match status" value="1"/>
</dbReference>
<evidence type="ECO:0000259" key="7">
    <source>
        <dbReference type="PROSITE" id="PS50885"/>
    </source>
</evidence>
<dbReference type="GO" id="GO:0007165">
    <property type="term" value="P:signal transduction"/>
    <property type="evidence" value="ECO:0007669"/>
    <property type="project" value="UniProtKB-KW"/>
</dbReference>
<dbReference type="AlphaFoldDB" id="A0A2P1NM68"/>
<accession>A0A2P1NM68</accession>
<dbReference type="InterPro" id="IPR004089">
    <property type="entry name" value="MCPsignal_dom"/>
</dbReference>
<dbReference type="CDD" id="cd11386">
    <property type="entry name" value="MCP_signal"/>
    <property type="match status" value="1"/>
</dbReference>
<dbReference type="PANTHER" id="PTHR43531:SF14">
    <property type="entry name" value="METHYL-ACCEPTING CHEMOTAXIS PROTEIN I-RELATED"/>
    <property type="match status" value="1"/>
</dbReference>
<dbReference type="InterPro" id="IPR051310">
    <property type="entry name" value="MCP_chemotaxis"/>
</dbReference>
<proteinExistence type="inferred from homology"/>
<evidence type="ECO:0000256" key="4">
    <source>
        <dbReference type="PROSITE-ProRule" id="PRU00284"/>
    </source>
</evidence>
<feature type="domain" description="HAMP" evidence="7">
    <location>
        <begin position="198"/>
        <end position="250"/>
    </location>
</feature>
<dbReference type="InterPro" id="IPR047347">
    <property type="entry name" value="YvaQ-like_sensor"/>
</dbReference>
<keyword evidence="4" id="KW-0807">Transducer</keyword>
<dbReference type="SUPFAM" id="SSF58104">
    <property type="entry name" value="Methyl-accepting chemotaxis protein (MCP) signaling domain"/>
    <property type="match status" value="1"/>
</dbReference>
<reference evidence="9" key="1">
    <citation type="submission" date="2018-03" db="EMBL/GenBank/DDBJ databases">
        <title>Genome sequencing of Melaminivora sp. strain SC2-7.</title>
        <authorList>
            <person name="Kim S.-J."/>
            <person name="Heo J."/>
            <person name="Ahn J.-H."/>
            <person name="Kwon S.-W."/>
        </authorList>
    </citation>
    <scope>NUCLEOTIDE SEQUENCE [LARGE SCALE GENOMIC DNA]</scope>
    <source>
        <strain evidence="9">SC2-7</strain>
    </source>
</reference>
<evidence type="ECO:0000313" key="9">
    <source>
        <dbReference type="Proteomes" id="UP000241829"/>
    </source>
</evidence>
<gene>
    <name evidence="8" type="ORF">C7H73_11060</name>
</gene>
<dbReference type="GO" id="GO:0006935">
    <property type="term" value="P:chemotaxis"/>
    <property type="evidence" value="ECO:0007669"/>
    <property type="project" value="InterPro"/>
</dbReference>
<dbReference type="SMART" id="SM00283">
    <property type="entry name" value="MA"/>
    <property type="match status" value="1"/>
</dbReference>
<dbReference type="CDD" id="cd06225">
    <property type="entry name" value="HAMP"/>
    <property type="match status" value="1"/>
</dbReference>
<feature type="domain" description="Methyl-accepting transducer" evidence="6">
    <location>
        <begin position="255"/>
        <end position="484"/>
    </location>
</feature>
<dbReference type="Gene3D" id="1.10.287.950">
    <property type="entry name" value="Methyl-accepting chemotaxis protein"/>
    <property type="match status" value="1"/>
</dbReference>
<evidence type="ECO:0000313" key="8">
    <source>
        <dbReference type="EMBL" id="AVP58149.1"/>
    </source>
</evidence>
<dbReference type="KEGG" id="melm:C7H73_11060"/>
<dbReference type="FunFam" id="1.10.287.950:FF:000001">
    <property type="entry name" value="Methyl-accepting chemotaxis sensory transducer"/>
    <property type="match status" value="1"/>
</dbReference>
<dbReference type="EMBL" id="CP027792">
    <property type="protein sequence ID" value="AVP58149.1"/>
    <property type="molecule type" value="Genomic_DNA"/>
</dbReference>
<keyword evidence="2" id="KW-0488">Methylation</keyword>
<dbReference type="RefSeq" id="WP_264371561.1">
    <property type="nucleotide sequence ID" value="NZ_CP027792.1"/>
</dbReference>
<sequence length="559" mass="58806">MLLVLMLAMLVISGFQQYRANSSMSKAISDVIATEMRITQSTRWRGESETMVNLLMGAAVTSDAVLAEQFDAQVKRFTASVTSAQDAIVAQTTDAQEKAVLEQVLAEYRAVQAATTRTWELKGAGDVVETQRFADEQLSPQVDKFLRAQDAFVAALQQRRDAVVAEAGERRARYAVEGLIASGVLMGAFLLLAARLVRSITVPLGQAGDVIDAIAAGKLTHELHSTRKDEFGAMLRALAQMSQRLRSVVSDVRAGVESVSSASNQIASGNHDLSSRTEQTAASLQQAAASMEQLTATVSQSAQTAHQANQLAAQAAQAAEQGGTVVGQVVTSMEQITASSRKIGDIIQVIDGIAFQTNILALNAAVEAARAGEQGRGFAVVAGEVRNLAQRSAEAAKEIKGLIMASVSNVETGSVQVEQAGRSMQEIVRSVRQVSDLIGEITASSAEQRDGIAQINQAVTNLDQMTQQNAALVEQSSAAAAAMRDQAQHLAQVVSVFEVGAASAAPAVSQPLAPMRATTPRSAVAASPRPNTTVAAPRPLPALTSRPSGAASESDWESF</sequence>
<evidence type="ECO:0000259" key="6">
    <source>
        <dbReference type="PROSITE" id="PS50111"/>
    </source>
</evidence>
<organism evidence="8 9">
    <name type="scientific">Pulveribacter suum</name>
    <dbReference type="NCBI Taxonomy" id="2116657"/>
    <lineage>
        <taxon>Bacteria</taxon>
        <taxon>Pseudomonadati</taxon>
        <taxon>Pseudomonadota</taxon>
        <taxon>Betaproteobacteria</taxon>
        <taxon>Burkholderiales</taxon>
        <taxon>Comamonadaceae</taxon>
        <taxon>Pulveribacter</taxon>
    </lineage>
</organism>
<dbReference type="SMART" id="SM00304">
    <property type="entry name" value="HAMP"/>
    <property type="match status" value="1"/>
</dbReference>
<feature type="region of interest" description="Disordered" evidence="5">
    <location>
        <begin position="513"/>
        <end position="559"/>
    </location>
</feature>
<dbReference type="CDD" id="cd19411">
    <property type="entry name" value="MCP2201-like_sensor"/>
    <property type="match status" value="1"/>
</dbReference>
<name>A0A2P1NM68_9BURK</name>
<protein>
    <submittedName>
        <fullName evidence="8">Methyl-accepting chemotaxis protein</fullName>
    </submittedName>
</protein>
<evidence type="ECO:0000256" key="3">
    <source>
        <dbReference type="ARBA" id="ARBA00029447"/>
    </source>
</evidence>
<dbReference type="InterPro" id="IPR004090">
    <property type="entry name" value="Chemotax_Me-accpt_rcpt"/>
</dbReference>
<dbReference type="InterPro" id="IPR003660">
    <property type="entry name" value="HAMP_dom"/>
</dbReference>
<evidence type="ECO:0000256" key="5">
    <source>
        <dbReference type="SAM" id="MobiDB-lite"/>
    </source>
</evidence>
<dbReference type="PRINTS" id="PR00260">
    <property type="entry name" value="CHEMTRNSDUCR"/>
</dbReference>
<dbReference type="Proteomes" id="UP000241829">
    <property type="component" value="Chromosome"/>
</dbReference>
<evidence type="ECO:0000256" key="2">
    <source>
        <dbReference type="ARBA" id="ARBA00022481"/>
    </source>
</evidence>